<organism evidence="1 2">
    <name type="scientific">Popillia japonica</name>
    <name type="common">Japanese beetle</name>
    <dbReference type="NCBI Taxonomy" id="7064"/>
    <lineage>
        <taxon>Eukaryota</taxon>
        <taxon>Metazoa</taxon>
        <taxon>Ecdysozoa</taxon>
        <taxon>Arthropoda</taxon>
        <taxon>Hexapoda</taxon>
        <taxon>Insecta</taxon>
        <taxon>Pterygota</taxon>
        <taxon>Neoptera</taxon>
        <taxon>Endopterygota</taxon>
        <taxon>Coleoptera</taxon>
        <taxon>Polyphaga</taxon>
        <taxon>Scarabaeiformia</taxon>
        <taxon>Scarabaeidae</taxon>
        <taxon>Rutelinae</taxon>
        <taxon>Popillia</taxon>
    </lineage>
</organism>
<name>A0AAW1LUY0_POPJA</name>
<gene>
    <name evidence="1" type="ORF">QE152_g10593</name>
</gene>
<dbReference type="EMBL" id="JASPKY010000098">
    <property type="protein sequence ID" value="KAK9737552.1"/>
    <property type="molecule type" value="Genomic_DNA"/>
</dbReference>
<protein>
    <submittedName>
        <fullName evidence="1">Uncharacterized protein</fullName>
    </submittedName>
</protein>
<proteinExistence type="predicted"/>
<reference evidence="1 2" key="1">
    <citation type="journal article" date="2024" name="BMC Genomics">
        <title>De novo assembly and annotation of Popillia japonica's genome with initial clues to its potential as an invasive pest.</title>
        <authorList>
            <person name="Cucini C."/>
            <person name="Boschi S."/>
            <person name="Funari R."/>
            <person name="Cardaioli E."/>
            <person name="Iannotti N."/>
            <person name="Marturano G."/>
            <person name="Paoli F."/>
            <person name="Bruttini M."/>
            <person name="Carapelli A."/>
            <person name="Frati F."/>
            <person name="Nardi F."/>
        </authorList>
    </citation>
    <scope>NUCLEOTIDE SEQUENCE [LARGE SCALE GENOMIC DNA]</scope>
    <source>
        <strain evidence="1">DMR45628</strain>
    </source>
</reference>
<dbReference type="Proteomes" id="UP001458880">
    <property type="component" value="Unassembled WGS sequence"/>
</dbReference>
<sequence length="101" mass="12213">MTDNAELKTLRHKRGALKAQLTIFYKHLQNLDINNLTETEKENLRMRKVKIEPLYETFNEVQANIELMYTEEDDNMTQENIERESTLHKRWCRLRHVVLLL</sequence>
<evidence type="ECO:0000313" key="1">
    <source>
        <dbReference type="EMBL" id="KAK9737552.1"/>
    </source>
</evidence>
<evidence type="ECO:0000313" key="2">
    <source>
        <dbReference type="Proteomes" id="UP001458880"/>
    </source>
</evidence>
<dbReference type="AlphaFoldDB" id="A0AAW1LUY0"/>
<accession>A0AAW1LUY0</accession>
<keyword evidence="2" id="KW-1185">Reference proteome</keyword>
<comment type="caution">
    <text evidence="1">The sequence shown here is derived from an EMBL/GenBank/DDBJ whole genome shotgun (WGS) entry which is preliminary data.</text>
</comment>